<dbReference type="EMBL" id="CP052909">
    <property type="protein sequence ID" value="QNJ97022.1"/>
    <property type="molecule type" value="Genomic_DNA"/>
</dbReference>
<dbReference type="RefSeq" id="WP_186990405.1">
    <property type="nucleotide sequence ID" value="NZ_CP052909.1"/>
</dbReference>
<name>A0A7G8PRQ6_9FLAO</name>
<protein>
    <recommendedName>
        <fullName evidence="3">VWFA domain-containing protein</fullName>
    </recommendedName>
</protein>
<evidence type="ECO:0000313" key="1">
    <source>
        <dbReference type="EMBL" id="QNJ97022.1"/>
    </source>
</evidence>
<keyword evidence="2" id="KW-1185">Reference proteome</keyword>
<organism evidence="1 2">
    <name type="scientific">Constantimarinum furrinae</name>
    <dbReference type="NCBI Taxonomy" id="2562285"/>
    <lineage>
        <taxon>Bacteria</taxon>
        <taxon>Pseudomonadati</taxon>
        <taxon>Bacteroidota</taxon>
        <taxon>Flavobacteriia</taxon>
        <taxon>Flavobacteriales</taxon>
        <taxon>Flavobacteriaceae</taxon>
        <taxon>Altibacter/Constantimarinum group</taxon>
        <taxon>Constantimarinum</taxon>
    </lineage>
</organism>
<gene>
    <name evidence="1" type="ORF">ALE3EI_0439</name>
</gene>
<evidence type="ECO:0000313" key="2">
    <source>
        <dbReference type="Proteomes" id="UP000515514"/>
    </source>
</evidence>
<dbReference type="KEGG" id="alti:ALE3EI_0439"/>
<proteinExistence type="predicted"/>
<evidence type="ECO:0008006" key="3">
    <source>
        <dbReference type="Google" id="ProtNLM"/>
    </source>
</evidence>
<accession>A0A7G8PRQ6</accession>
<reference evidence="1 2" key="1">
    <citation type="submission" date="2020-04" db="EMBL/GenBank/DDBJ databases">
        <title>Genome sequence of Altibacter aquimarinus strain ALE3EI.</title>
        <authorList>
            <person name="Oh H.-M."/>
            <person name="Jang D."/>
        </authorList>
    </citation>
    <scope>NUCLEOTIDE SEQUENCE [LARGE SCALE GENOMIC DNA]</scope>
    <source>
        <strain evidence="1 2">ALE3EI</strain>
    </source>
</reference>
<sequence>MKKTLLFLLLFSNLTIRGFGQTPTPSNYIIFFDFSSRIENPYQPQKDKELIKHLVTNFRQKVEGLYKSGYIYSEDKLNILFYPDLDDENILSLTSSMSIDFGSRDFKTRLNYFINQFPKQGTPKILTTFDKIYDIALKQNPNYFGSNIYDFFSYSIDYYLKENYNNHIIIFTDGYMYMAGENPERVGNTLGHIEGSILDPLRSSANWQKEFKLGEWKIVSSGNKLKNKTTVTLLEVTPDCIQNSSTPRTRLRPLKQCPNEFKILERLWTNWFLDMGVENNDIQIIRTSNDLNGIKSALNHLF</sequence>
<dbReference type="AlphaFoldDB" id="A0A7G8PRQ6"/>
<dbReference type="Proteomes" id="UP000515514">
    <property type="component" value="Chromosome"/>
</dbReference>